<dbReference type="InterPro" id="IPR023214">
    <property type="entry name" value="HAD_sf"/>
</dbReference>
<organism evidence="2 3">
    <name type="scientific">Perkinsus olseni</name>
    <name type="common">Perkinsus atlanticus</name>
    <dbReference type="NCBI Taxonomy" id="32597"/>
    <lineage>
        <taxon>Eukaryota</taxon>
        <taxon>Sar</taxon>
        <taxon>Alveolata</taxon>
        <taxon>Perkinsozoa</taxon>
        <taxon>Perkinsea</taxon>
        <taxon>Perkinsida</taxon>
        <taxon>Perkinsidae</taxon>
        <taxon>Perkinsus</taxon>
    </lineage>
</organism>
<evidence type="ECO:0000256" key="1">
    <source>
        <dbReference type="SAM" id="MobiDB-lite"/>
    </source>
</evidence>
<evidence type="ECO:0000313" key="2">
    <source>
        <dbReference type="EMBL" id="KAF4671274.1"/>
    </source>
</evidence>
<dbReference type="Proteomes" id="UP000572268">
    <property type="component" value="Unassembled WGS sequence"/>
</dbReference>
<feature type="region of interest" description="Disordered" evidence="1">
    <location>
        <begin position="1266"/>
        <end position="1297"/>
    </location>
</feature>
<dbReference type="InterPro" id="IPR006357">
    <property type="entry name" value="HAD-SF_hydro_IIA"/>
</dbReference>
<feature type="compositionally biased region" description="Low complexity" evidence="1">
    <location>
        <begin position="1315"/>
        <end position="1337"/>
    </location>
</feature>
<dbReference type="Gene3D" id="2.30.29.30">
    <property type="entry name" value="Pleckstrin-homology domain (PH domain)/Phosphotyrosine-binding domain (PTB)"/>
    <property type="match status" value="1"/>
</dbReference>
<protein>
    <submittedName>
        <fullName evidence="2">Uncharacterized protein</fullName>
    </submittedName>
</protein>
<dbReference type="NCBIfam" id="TIGR01460">
    <property type="entry name" value="HAD-SF-IIA"/>
    <property type="match status" value="1"/>
</dbReference>
<dbReference type="Gene3D" id="3.40.50.1000">
    <property type="entry name" value="HAD superfamily/HAD-like"/>
    <property type="match status" value="2"/>
</dbReference>
<feature type="region of interest" description="Disordered" evidence="1">
    <location>
        <begin position="785"/>
        <end position="807"/>
    </location>
</feature>
<evidence type="ECO:0000313" key="3">
    <source>
        <dbReference type="Proteomes" id="UP000572268"/>
    </source>
</evidence>
<dbReference type="InterPro" id="IPR011993">
    <property type="entry name" value="PH-like_dom_sf"/>
</dbReference>
<gene>
    <name evidence="2" type="ORF">FOL46_000371</name>
</gene>
<dbReference type="EMBL" id="JABANN010000107">
    <property type="protein sequence ID" value="KAF4671274.1"/>
    <property type="molecule type" value="Genomic_DNA"/>
</dbReference>
<feature type="compositionally biased region" description="Low complexity" evidence="1">
    <location>
        <begin position="789"/>
        <end position="802"/>
    </location>
</feature>
<feature type="region of interest" description="Disordered" evidence="1">
    <location>
        <begin position="1309"/>
        <end position="1337"/>
    </location>
</feature>
<comment type="caution">
    <text evidence="2">The sequence shown here is derived from an EMBL/GenBank/DDBJ whole genome shotgun (WGS) entry which is preliminary data.</text>
</comment>
<name>A0A7J6MIG8_PEROL</name>
<dbReference type="PANTHER" id="PTHR19288:SF46">
    <property type="entry name" value="HALOACID DEHALOGENASE-LIKE HYDROLASE DOMAIN-CONTAINING PROTEIN 2"/>
    <property type="match status" value="1"/>
</dbReference>
<reference evidence="2 3" key="1">
    <citation type="submission" date="2020-04" db="EMBL/GenBank/DDBJ databases">
        <title>Perkinsus olseni comparative genomics.</title>
        <authorList>
            <person name="Bogema D.R."/>
        </authorList>
    </citation>
    <scope>NUCLEOTIDE SEQUENCE [LARGE SCALE GENOMIC DNA]</scope>
    <source>
        <strain evidence="2">ATCC PRA-31</strain>
    </source>
</reference>
<proteinExistence type="predicted"/>
<dbReference type="InterPro" id="IPR036412">
    <property type="entry name" value="HAD-like_sf"/>
</dbReference>
<dbReference type="GO" id="GO:0016791">
    <property type="term" value="F:phosphatase activity"/>
    <property type="evidence" value="ECO:0007669"/>
    <property type="project" value="TreeGrafter"/>
</dbReference>
<accession>A0A7J6MIG8</accession>
<dbReference type="PANTHER" id="PTHR19288">
    <property type="entry name" value="4-NITROPHENYLPHOSPHATASE-RELATED"/>
    <property type="match status" value="1"/>
</dbReference>
<dbReference type="SUPFAM" id="SSF56784">
    <property type="entry name" value="HAD-like"/>
    <property type="match status" value="1"/>
</dbReference>
<sequence>MKSFLQILALESRLFETLLKRRSGQAECSGGLLFVFSSLVPQKRYTLDCPREEILVSPPPSYIFVMNEDLCGVYPTPTGVYIRKPLERGEEVMVLQPGFQGTKAVYYYHNDKSQLFVLCEDNRKLIIYDLITEKSVAYSILGLPGNGSRSSKNADLVCNPLFAFFLAATGHLFCIDLRTVDDDALQAKLIWTSPHSASPESSYGTVRCMTGAPEAVMVTMAHVGDITTYFLGIEHPEKPPLYFTELCKTVNSLGLHLPSDHAVIIPFDDHLNGFVMRTYEHGCSYRLSLLSDLGHSIDIGYRLPTRQSLQIVIGAKDVIYMMRQDTSMVSAAYESSDGGTALNGAAKQIMALELRVLETMLEKSGRSGTLPEVGKAYMDFLGTRPCTLDCPREEVLANPPPSYIFVMNEDLCGVYPTPTGVYIRKPLERGEEVMVLQPGFQGTKAVYYYNNNNKSQLFVLCEDNRKLIIYDLKSSPKPTSIVVEVLGLPGSKSSYMDESGVELACTDDFVFVLSGAQRIFCIDRLGVVDSAQAKLIWSARFTMVENSHLMIDPREPRAAQLILSCSSESQHPWVLLALQLKTRREPLYFSKAFSAITPQVSRDEDEDEEATAVYDIQPVGHHVLAVHHAAPFVGEEAITLCNRQMYALGPPMPLLDLYEYHEPQRKQLVCGERDLIYTIGDASFDAADINNASARVGNKKRRVARRPGSASLIGSYYVSKKSGLLGQCHSDVIRILVTVSGSKSQASVSPPVGYWATVLGSRRPGMSADLFLSCVMCNTTVPSGRDEAASSAASTTSSSESTCSGEPRLPLQMEISLRSKSLVTMMSVRSKEWSVMDDLWRTSSMLNRRERRPGVNMDVDTLRVENMTWRMRNKWKNHVPSEIDYEDDASPDSAGIDESCKGLLDVIKDHNEDIEVETSRILAGAPFASTSLSSVFRHDHYHGFLLDMDGVLHQFGKAIPGASEFMTTLNAGQVPYMLLTNECRYTTEELSRNLLSILGVSIPANQIYTAANSAADFFCRLMANGWTGVVYIVGEIGLVSTVRQAFVKHGLPEDSVVTGDTRRSRSPKEIDYVLIGSVHSDNTRYVEYACSCVQEGARLLFTCPDYYEVTSDGSYKFGMPMPAVETISKVTHASSYNLGKPNPHMLRMARQRLLSQYSRGRTPGLGPVLFVGDSLGTDIRTAIENGIDCALVMSGCTDEQQLKRSPLLPNFVPNFALFICAVYPPSGFCAGSKEDGLGGGEEMEAIAQRQHATTRDSAVQEIQAGRGDCVVPERTKNGQVGPTAAQGSAPGKSRSTHDLPRLEELIEKAMEDAGPSPTHETTSTPISESSRSPSVVSEDFHEIRACAPVLTDYDLEDQEASKMRIFVHSEHGRHAVGWFTDISSPADIRECIFAAVDSIVDDGAKVFKLRSRKSGTIIGLDSDEDLPKLTKGEHYDLLVGDRLASLGHDNDDAANDSRWRRLRVSIDPMKHMETTKALERYSAGQDRKESIMSLADVCELRLGQQTPTFLKYRLPMLQHLSFSLIYKPSGSEKVTALDLTCKDEFEYDIWLTGLKALLCAQRNSTISKEQLLAHSRRFRDALEKQKVRVKLLEMDEVKERGTVGLYDCVKVSESASPKQLRAKLERLRDRLKHVRAALNRVLENRGDEEAVRDQDGSAPLTGVEWTISSAAEPAYSSLLSDVTDVEDEEMEASRAVELTDGVLLSSFARGARVPKPQVSYILDRVSSDLLTLEGDRGTRLRGLDQSLWKAEVDIENVEDMRQRLLEARDRDSGALFGVLPAPLVADMRSSLDVIGNQAEETLFSGVEALKELFGKGKLEERVQLPPGP</sequence>
<dbReference type="SUPFAM" id="SSF50729">
    <property type="entry name" value="PH domain-like"/>
    <property type="match status" value="1"/>
</dbReference>
<dbReference type="Pfam" id="PF13242">
    <property type="entry name" value="Hydrolase_like"/>
    <property type="match status" value="1"/>
</dbReference>
<dbReference type="GO" id="GO:0005737">
    <property type="term" value="C:cytoplasm"/>
    <property type="evidence" value="ECO:0007669"/>
    <property type="project" value="TreeGrafter"/>
</dbReference>
<dbReference type="Pfam" id="PF13344">
    <property type="entry name" value="Hydrolase_6"/>
    <property type="match status" value="1"/>
</dbReference>